<evidence type="ECO:0000313" key="2">
    <source>
        <dbReference type="EMBL" id="GFY05259.1"/>
    </source>
</evidence>
<name>A0A8X6VF96_TRICX</name>
<feature type="compositionally biased region" description="Polar residues" evidence="1">
    <location>
        <begin position="33"/>
        <end position="47"/>
    </location>
</feature>
<accession>A0A8X6VF96</accession>
<sequence>MNLPVRRPSGVVISDANCCAVEPEFESRRRHGSTLNNRRASSPTASSDSHRTEWRKPNTSLDLKSLYPTVEHAGVRHGVGLYGFIRGSF</sequence>
<gene>
    <name evidence="2" type="ORF">TNCV_2207051</name>
</gene>
<comment type="caution">
    <text evidence="2">The sequence shown here is derived from an EMBL/GenBank/DDBJ whole genome shotgun (WGS) entry which is preliminary data.</text>
</comment>
<dbReference type="AlphaFoldDB" id="A0A8X6VF96"/>
<dbReference type="Proteomes" id="UP000887159">
    <property type="component" value="Unassembled WGS sequence"/>
</dbReference>
<protein>
    <submittedName>
        <fullName evidence="2">Uncharacterized protein</fullName>
    </submittedName>
</protein>
<reference evidence="2" key="1">
    <citation type="submission" date="2020-08" db="EMBL/GenBank/DDBJ databases">
        <title>Multicomponent nature underlies the extraordinary mechanical properties of spider dragline silk.</title>
        <authorList>
            <person name="Kono N."/>
            <person name="Nakamura H."/>
            <person name="Mori M."/>
            <person name="Yoshida Y."/>
            <person name="Ohtoshi R."/>
            <person name="Malay A.D."/>
            <person name="Moran D.A.P."/>
            <person name="Tomita M."/>
            <person name="Numata K."/>
            <person name="Arakawa K."/>
        </authorList>
    </citation>
    <scope>NUCLEOTIDE SEQUENCE</scope>
</reference>
<evidence type="ECO:0000313" key="3">
    <source>
        <dbReference type="Proteomes" id="UP000887159"/>
    </source>
</evidence>
<keyword evidence="3" id="KW-1185">Reference proteome</keyword>
<organism evidence="2 3">
    <name type="scientific">Trichonephila clavipes</name>
    <name type="common">Golden silk orbweaver</name>
    <name type="synonym">Nephila clavipes</name>
    <dbReference type="NCBI Taxonomy" id="2585209"/>
    <lineage>
        <taxon>Eukaryota</taxon>
        <taxon>Metazoa</taxon>
        <taxon>Ecdysozoa</taxon>
        <taxon>Arthropoda</taxon>
        <taxon>Chelicerata</taxon>
        <taxon>Arachnida</taxon>
        <taxon>Araneae</taxon>
        <taxon>Araneomorphae</taxon>
        <taxon>Entelegynae</taxon>
        <taxon>Araneoidea</taxon>
        <taxon>Nephilidae</taxon>
        <taxon>Trichonephila</taxon>
    </lineage>
</organism>
<evidence type="ECO:0000256" key="1">
    <source>
        <dbReference type="SAM" id="MobiDB-lite"/>
    </source>
</evidence>
<feature type="region of interest" description="Disordered" evidence="1">
    <location>
        <begin position="25"/>
        <end position="58"/>
    </location>
</feature>
<dbReference type="EMBL" id="BMAU01021250">
    <property type="protein sequence ID" value="GFY05259.1"/>
    <property type="molecule type" value="Genomic_DNA"/>
</dbReference>
<proteinExistence type="predicted"/>